<dbReference type="Gene3D" id="3.30.70.1230">
    <property type="entry name" value="Nucleotide cyclase"/>
    <property type="match status" value="1"/>
</dbReference>
<reference evidence="1 2" key="1">
    <citation type="submission" date="2019-07" db="EMBL/GenBank/DDBJ databases">
        <title>Lentzea xizangensis sp. nov., isolated from Qinghai-Tibetan Plateau Soils.</title>
        <authorList>
            <person name="Huang J."/>
        </authorList>
    </citation>
    <scope>NUCLEOTIDE SEQUENCE [LARGE SCALE GENOMIC DNA]</scope>
    <source>
        <strain evidence="1 2">FXJ1.1311</strain>
    </source>
</reference>
<dbReference type="GO" id="GO:0004016">
    <property type="term" value="F:adenylate cyclase activity"/>
    <property type="evidence" value="ECO:0007669"/>
    <property type="project" value="UniProtKB-ARBA"/>
</dbReference>
<proteinExistence type="predicted"/>
<comment type="caution">
    <text evidence="1">The sequence shown here is derived from an EMBL/GenBank/DDBJ whole genome shotgun (WGS) entry which is preliminary data.</text>
</comment>
<dbReference type="GO" id="GO:0035556">
    <property type="term" value="P:intracellular signal transduction"/>
    <property type="evidence" value="ECO:0007669"/>
    <property type="project" value="InterPro"/>
</dbReference>
<dbReference type="CDD" id="cd07302">
    <property type="entry name" value="CHD"/>
    <property type="match status" value="1"/>
</dbReference>
<dbReference type="SUPFAM" id="SSF55073">
    <property type="entry name" value="Nucleotide cyclase"/>
    <property type="match status" value="1"/>
</dbReference>
<gene>
    <name evidence="1" type="ORF">FKR81_07350</name>
</gene>
<name>A0A563EZ25_9PSEU</name>
<dbReference type="GO" id="GO:0009190">
    <property type="term" value="P:cyclic nucleotide biosynthetic process"/>
    <property type="evidence" value="ECO:0007669"/>
    <property type="project" value="InterPro"/>
</dbReference>
<dbReference type="OrthoDB" id="310836at2"/>
<evidence type="ECO:0000313" key="2">
    <source>
        <dbReference type="Proteomes" id="UP000316639"/>
    </source>
</evidence>
<dbReference type="AlphaFoldDB" id="A0A563EZ25"/>
<sequence>MDELLEDPKLLAGLCVWTEPVCEDLLAVERGELTEEGFRDRYLHRKAILVLDITGFTTTALKSSEVHAFLRILNVQKLCQPILQRRGASLIRAFADDIVALFDDPNAALDAAFEIHEGLARRTGIYQAAGCIGIGYGDVFAIGPNLAMGNEMNCASKLGEDTACAGETLLTENAYEQLRDRGDVRCELRAVDELPFKFFSATPNSA</sequence>
<dbReference type="RefSeq" id="WP_146350172.1">
    <property type="nucleotide sequence ID" value="NZ_VOBR01000004.1"/>
</dbReference>
<protein>
    <submittedName>
        <fullName evidence="1">Adenylate/guanylate cyclase domain-containing protein</fullName>
    </submittedName>
</protein>
<dbReference type="InterPro" id="IPR029787">
    <property type="entry name" value="Nucleotide_cyclase"/>
</dbReference>
<organism evidence="1 2">
    <name type="scientific">Lentzea tibetensis</name>
    <dbReference type="NCBI Taxonomy" id="2591470"/>
    <lineage>
        <taxon>Bacteria</taxon>
        <taxon>Bacillati</taxon>
        <taxon>Actinomycetota</taxon>
        <taxon>Actinomycetes</taxon>
        <taxon>Pseudonocardiales</taxon>
        <taxon>Pseudonocardiaceae</taxon>
        <taxon>Lentzea</taxon>
    </lineage>
</organism>
<keyword evidence="2" id="KW-1185">Reference proteome</keyword>
<dbReference type="Proteomes" id="UP000316639">
    <property type="component" value="Unassembled WGS sequence"/>
</dbReference>
<dbReference type="InterPro" id="IPR001054">
    <property type="entry name" value="A/G_cyclase"/>
</dbReference>
<accession>A0A563EZ25</accession>
<dbReference type="EMBL" id="VOBR01000004">
    <property type="protein sequence ID" value="TWP52919.1"/>
    <property type="molecule type" value="Genomic_DNA"/>
</dbReference>
<evidence type="ECO:0000313" key="1">
    <source>
        <dbReference type="EMBL" id="TWP52919.1"/>
    </source>
</evidence>